<comment type="caution">
    <text evidence="3">The sequence shown here is derived from an EMBL/GenBank/DDBJ whole genome shotgun (WGS) entry which is preliminary data.</text>
</comment>
<feature type="region of interest" description="Disordered" evidence="2">
    <location>
        <begin position="351"/>
        <end position="376"/>
    </location>
</feature>
<feature type="compositionally biased region" description="Polar residues" evidence="2">
    <location>
        <begin position="274"/>
        <end position="297"/>
    </location>
</feature>
<dbReference type="EMBL" id="CAXHTB010000003">
    <property type="protein sequence ID" value="CAL0303424.1"/>
    <property type="molecule type" value="Genomic_DNA"/>
</dbReference>
<proteinExistence type="predicted"/>
<feature type="compositionally biased region" description="Polar residues" evidence="2">
    <location>
        <begin position="363"/>
        <end position="372"/>
    </location>
</feature>
<feature type="coiled-coil region" evidence="1">
    <location>
        <begin position="454"/>
        <end position="533"/>
    </location>
</feature>
<feature type="region of interest" description="Disordered" evidence="2">
    <location>
        <begin position="28"/>
        <end position="53"/>
    </location>
</feature>
<dbReference type="AlphaFoldDB" id="A0AAV1W1T4"/>
<feature type="region of interest" description="Disordered" evidence="2">
    <location>
        <begin position="266"/>
        <end position="305"/>
    </location>
</feature>
<feature type="region of interest" description="Disordered" evidence="2">
    <location>
        <begin position="99"/>
        <end position="121"/>
    </location>
</feature>
<sequence>MVYICDYESDPEVEILPGPPPCFQTPALSSSGTRGIPETPTALPPPVDEGSGGSCRNDLHGILANLHARFGAIFSDGSEAESELSFGFTDSSDSCKMSFRTNDSSDSSSGRSMASRTFQSKTDKLTIPEGLAGVDSRYHWVDREVLGIASEFPYGTPLNRSYGEEERIRDRGSAGTGVSLGRTNLDFLSVGMGGIHQRNPKSFLVGQNDLSAEEAQAAETMSTWFEEGCIFPSSAIRDGSGAFNDLVVEWMDKMGDRAKRATLLKRAASKARQDSASSKRQKVASTIAPQGDGSASTPAVPAAPELPQRVANPPLIRKWQKMAHGKVKEKSRKSKLLIELLSAGLGVQTSLARSEHKPGTVNHKANTHQAAQAGSLAEPPELNLDEKVPVDASVEPAPVVSAAVAPSVPGVEVAVVAETEGVPAEASKKKTTRGGFPVLPTPPSVDRVLLTPSAKGAEAQLAVANAEVDALKADNYRLVSQVQELGRVVDQKDTSLHQREAQIRVLEEENDVLLAKNRELEAEKENLVIQQEESQKFGDETALMAWESAHAQFSLAYPSMDCSWMQMDAFVEDGRLLVTEEDGGVTSLPFPGQE</sequence>
<organism evidence="3 4">
    <name type="scientific">Lupinus luteus</name>
    <name type="common">European yellow lupine</name>
    <dbReference type="NCBI Taxonomy" id="3873"/>
    <lineage>
        <taxon>Eukaryota</taxon>
        <taxon>Viridiplantae</taxon>
        <taxon>Streptophyta</taxon>
        <taxon>Embryophyta</taxon>
        <taxon>Tracheophyta</taxon>
        <taxon>Spermatophyta</taxon>
        <taxon>Magnoliopsida</taxon>
        <taxon>eudicotyledons</taxon>
        <taxon>Gunneridae</taxon>
        <taxon>Pentapetalae</taxon>
        <taxon>rosids</taxon>
        <taxon>fabids</taxon>
        <taxon>Fabales</taxon>
        <taxon>Fabaceae</taxon>
        <taxon>Papilionoideae</taxon>
        <taxon>50 kb inversion clade</taxon>
        <taxon>genistoids sensu lato</taxon>
        <taxon>core genistoids</taxon>
        <taxon>Genisteae</taxon>
        <taxon>Lupinus</taxon>
    </lineage>
</organism>
<evidence type="ECO:0000256" key="2">
    <source>
        <dbReference type="SAM" id="MobiDB-lite"/>
    </source>
</evidence>
<keyword evidence="1" id="KW-0175">Coiled coil</keyword>
<gene>
    <name evidence="3" type="ORF">LLUT_LOCUS4484</name>
</gene>
<dbReference type="Proteomes" id="UP001497480">
    <property type="component" value="Unassembled WGS sequence"/>
</dbReference>
<reference evidence="3 4" key="1">
    <citation type="submission" date="2024-03" db="EMBL/GenBank/DDBJ databases">
        <authorList>
            <person name="Martinez-Hernandez J."/>
        </authorList>
    </citation>
    <scope>NUCLEOTIDE SEQUENCE [LARGE SCALE GENOMIC DNA]</scope>
</reference>
<feature type="compositionally biased region" description="Low complexity" evidence="2">
    <location>
        <begin position="99"/>
        <end position="118"/>
    </location>
</feature>
<accession>A0AAV1W1T4</accession>
<evidence type="ECO:0000256" key="1">
    <source>
        <dbReference type="SAM" id="Coils"/>
    </source>
</evidence>
<keyword evidence="4" id="KW-1185">Reference proteome</keyword>
<evidence type="ECO:0000313" key="3">
    <source>
        <dbReference type="EMBL" id="CAL0303424.1"/>
    </source>
</evidence>
<name>A0AAV1W1T4_LUPLU</name>
<evidence type="ECO:0000313" key="4">
    <source>
        <dbReference type="Proteomes" id="UP001497480"/>
    </source>
</evidence>
<protein>
    <submittedName>
        <fullName evidence="3">Uncharacterized protein</fullName>
    </submittedName>
</protein>